<dbReference type="PANTHER" id="PTHR35358:SF10">
    <property type="entry name" value="PLANT PHOSPHOLIPASE-LIKE PROTEIN"/>
    <property type="match status" value="1"/>
</dbReference>
<dbReference type="InterPro" id="IPR007942">
    <property type="entry name" value="PLipase-like"/>
</dbReference>
<dbReference type="Proteomes" id="UP001341840">
    <property type="component" value="Unassembled WGS sequence"/>
</dbReference>
<proteinExistence type="predicted"/>
<evidence type="ECO:0000313" key="1">
    <source>
        <dbReference type="EMBL" id="MED6168288.1"/>
    </source>
</evidence>
<reference evidence="1 2" key="1">
    <citation type="journal article" date="2023" name="Plants (Basel)">
        <title>Bridging the Gap: Combining Genomics and Transcriptomics Approaches to Understand Stylosanthes scabra, an Orphan Legume from the Brazilian Caatinga.</title>
        <authorList>
            <person name="Ferreira-Neto J.R.C."/>
            <person name="da Silva M.D."/>
            <person name="Binneck E."/>
            <person name="de Melo N.F."/>
            <person name="da Silva R.H."/>
            <person name="de Melo A.L.T.M."/>
            <person name="Pandolfi V."/>
            <person name="Bustamante F.O."/>
            <person name="Brasileiro-Vidal A.C."/>
            <person name="Benko-Iseppon A.M."/>
        </authorList>
    </citation>
    <scope>NUCLEOTIDE SEQUENCE [LARGE SCALE GENOMIC DNA]</scope>
    <source>
        <tissue evidence="1">Leaves</tissue>
    </source>
</reference>
<accession>A0ABU6V8P7</accession>
<keyword evidence="2" id="KW-1185">Reference proteome</keyword>
<name>A0ABU6V8P7_9FABA</name>
<sequence length="258" mass="29497">MQLTGSSRHSNPVYRSPIHFNPIQVVSPEKHANSNAVSSRRASLRSATKRIIQPCQALPCPQQSPTHETENEYIGTSVGYKVKHKSMPILEKIIAKYGDIAKDCTLTGKTSRSMLLEMIIDIIQELQDKDLGRIEEDYVQDMIDLVEEFRNIKLVVDWLLKRLQDILEACRILKQSCILEEKGEIILKAIEARKKDLEGCETEKKVLEVRIRSIYEQEAACKEALAKFLEESSRIKETISSFKPKVELFGHSLVRDLF</sequence>
<dbReference type="EMBL" id="JASCZI010151059">
    <property type="protein sequence ID" value="MED6168288.1"/>
    <property type="molecule type" value="Genomic_DNA"/>
</dbReference>
<comment type="caution">
    <text evidence="1">The sequence shown here is derived from an EMBL/GenBank/DDBJ whole genome shotgun (WGS) entry which is preliminary data.</text>
</comment>
<dbReference type="PANTHER" id="PTHR35358">
    <property type="entry name" value="OS06G0711100 PROTEIN"/>
    <property type="match status" value="1"/>
</dbReference>
<protein>
    <submittedName>
        <fullName evidence="1">Uncharacterized protein</fullName>
    </submittedName>
</protein>
<gene>
    <name evidence="1" type="ORF">PIB30_010346</name>
</gene>
<evidence type="ECO:0000313" key="2">
    <source>
        <dbReference type="Proteomes" id="UP001341840"/>
    </source>
</evidence>
<organism evidence="1 2">
    <name type="scientific">Stylosanthes scabra</name>
    <dbReference type="NCBI Taxonomy" id="79078"/>
    <lineage>
        <taxon>Eukaryota</taxon>
        <taxon>Viridiplantae</taxon>
        <taxon>Streptophyta</taxon>
        <taxon>Embryophyta</taxon>
        <taxon>Tracheophyta</taxon>
        <taxon>Spermatophyta</taxon>
        <taxon>Magnoliopsida</taxon>
        <taxon>eudicotyledons</taxon>
        <taxon>Gunneridae</taxon>
        <taxon>Pentapetalae</taxon>
        <taxon>rosids</taxon>
        <taxon>fabids</taxon>
        <taxon>Fabales</taxon>
        <taxon>Fabaceae</taxon>
        <taxon>Papilionoideae</taxon>
        <taxon>50 kb inversion clade</taxon>
        <taxon>dalbergioids sensu lato</taxon>
        <taxon>Dalbergieae</taxon>
        <taxon>Pterocarpus clade</taxon>
        <taxon>Stylosanthes</taxon>
    </lineage>
</organism>
<dbReference type="Pfam" id="PF05278">
    <property type="entry name" value="PEARLI-4"/>
    <property type="match status" value="1"/>
</dbReference>